<reference evidence="7 8" key="1">
    <citation type="journal article" date="2015" name="Plant Cell">
        <title>Oil accumulation by the oleaginous diatom Fistulifera solaris as revealed by the genome and transcriptome.</title>
        <authorList>
            <person name="Tanaka T."/>
            <person name="Maeda Y."/>
            <person name="Veluchamy A."/>
            <person name="Tanaka M."/>
            <person name="Abida H."/>
            <person name="Marechal E."/>
            <person name="Bowler C."/>
            <person name="Muto M."/>
            <person name="Sunaga Y."/>
            <person name="Tanaka M."/>
            <person name="Yoshino T."/>
            <person name="Taniguchi T."/>
            <person name="Fukuda Y."/>
            <person name="Nemoto M."/>
            <person name="Matsumoto M."/>
            <person name="Wong P.S."/>
            <person name="Aburatani S."/>
            <person name="Fujibuchi W."/>
        </authorList>
    </citation>
    <scope>NUCLEOTIDE SEQUENCE [LARGE SCALE GENOMIC DNA]</scope>
    <source>
        <strain evidence="7 8">JPCC DA0580</strain>
    </source>
</reference>
<dbReference type="InterPro" id="IPR016035">
    <property type="entry name" value="Acyl_Trfase/lysoPLipase"/>
</dbReference>
<dbReference type="InterPro" id="IPR050301">
    <property type="entry name" value="NTE"/>
</dbReference>
<dbReference type="GO" id="GO:0004623">
    <property type="term" value="F:phospholipase A2 activity"/>
    <property type="evidence" value="ECO:0007669"/>
    <property type="project" value="UniProtKB-EC"/>
</dbReference>
<proteinExistence type="predicted"/>
<evidence type="ECO:0000256" key="2">
    <source>
        <dbReference type="ARBA" id="ARBA00022963"/>
    </source>
</evidence>
<dbReference type="EC" id="3.1.1.3" evidence="7"/>
<feature type="active site" description="Nucleophile" evidence="4">
    <location>
        <position position="266"/>
    </location>
</feature>
<keyword evidence="7" id="KW-0012">Acyltransferase</keyword>
<feature type="region of interest" description="Disordered" evidence="5">
    <location>
        <begin position="772"/>
        <end position="815"/>
    </location>
</feature>
<name>A0A1Z5K1A2_FISSO</name>
<comment type="caution">
    <text evidence="4">Lacks conserved residue(s) required for the propagation of feature annotation.</text>
</comment>
<dbReference type="InterPro" id="IPR021771">
    <property type="entry name" value="Triacylglycerol_lipase_N"/>
</dbReference>
<dbReference type="AlphaFoldDB" id="A0A1Z5K1A2"/>
<feature type="short sequence motif" description="GXSXG" evidence="4">
    <location>
        <begin position="264"/>
        <end position="268"/>
    </location>
</feature>
<keyword evidence="8" id="KW-1185">Reference proteome</keyword>
<keyword evidence="1 4" id="KW-0378">Hydrolase</keyword>
<feature type="compositionally biased region" description="Basic residues" evidence="5">
    <location>
        <begin position="864"/>
        <end position="873"/>
    </location>
</feature>
<dbReference type="EC" id="3.1.1.4" evidence="7"/>
<evidence type="ECO:0000256" key="4">
    <source>
        <dbReference type="PROSITE-ProRule" id="PRU01161"/>
    </source>
</evidence>
<comment type="caution">
    <text evidence="7">The sequence shown here is derived from an EMBL/GenBank/DDBJ whole genome shotgun (WGS) entry which is preliminary data.</text>
</comment>
<evidence type="ECO:0000313" key="8">
    <source>
        <dbReference type="Proteomes" id="UP000198406"/>
    </source>
</evidence>
<gene>
    <name evidence="7" type="ORF">FisN_11Lh341</name>
</gene>
<evidence type="ECO:0000256" key="3">
    <source>
        <dbReference type="ARBA" id="ARBA00023098"/>
    </source>
</evidence>
<dbReference type="Gene3D" id="3.40.1090.10">
    <property type="entry name" value="Cytosolic phospholipase A2 catalytic domain"/>
    <property type="match status" value="1"/>
</dbReference>
<accession>A0A1Z5K1A2</accession>
<dbReference type="InParanoid" id="A0A1Z5K1A2"/>
<dbReference type="EC" id="3.1.1.13" evidence="7"/>
<dbReference type="Pfam" id="PF01734">
    <property type="entry name" value="Patatin"/>
    <property type="match status" value="1"/>
</dbReference>
<dbReference type="EMBL" id="BDSP01000140">
    <property type="protein sequence ID" value="GAX19798.1"/>
    <property type="molecule type" value="Genomic_DNA"/>
</dbReference>
<feature type="region of interest" description="Disordered" evidence="5">
    <location>
        <begin position="833"/>
        <end position="884"/>
    </location>
</feature>
<organism evidence="7 8">
    <name type="scientific">Fistulifera solaris</name>
    <name type="common">Oleaginous diatom</name>
    <dbReference type="NCBI Taxonomy" id="1519565"/>
    <lineage>
        <taxon>Eukaryota</taxon>
        <taxon>Sar</taxon>
        <taxon>Stramenopiles</taxon>
        <taxon>Ochrophyta</taxon>
        <taxon>Bacillariophyta</taxon>
        <taxon>Bacillariophyceae</taxon>
        <taxon>Bacillariophycidae</taxon>
        <taxon>Naviculales</taxon>
        <taxon>Naviculaceae</taxon>
        <taxon>Fistulifera</taxon>
    </lineage>
</organism>
<dbReference type="PROSITE" id="PS51635">
    <property type="entry name" value="PNPLA"/>
    <property type="match status" value="1"/>
</dbReference>
<dbReference type="GO" id="GO:0003841">
    <property type="term" value="F:1-acylglycerol-3-phosphate O-acyltransferase activity"/>
    <property type="evidence" value="ECO:0007669"/>
    <property type="project" value="UniProtKB-EC"/>
</dbReference>
<protein>
    <submittedName>
        <fullName evidence="7">TAG lipase / steryl ester hydrolase / phospholipase A2 / LPA acyltransferase</fullName>
        <ecNumber evidence="7">2.3.1.51</ecNumber>
        <ecNumber evidence="7">3.1.1.13</ecNumber>
        <ecNumber evidence="7">3.1.1.3</ecNumber>
        <ecNumber evidence="7">3.1.1.4</ecNumber>
    </submittedName>
</protein>
<sequence length="884" mass="99786">MSNNNHPKLDFPTEWAQTLMDEAIRVLMQQMPVLQQIANDLIDTILAPKVVLKQLVLVLALETGLVTIQQFTHLLSWLSSHVSTRKRLLRKLQQQQLTVVTQDEWMELAERMDQIQGNDVWRSDPHCQLYERERISARIDEFVHLMRRHDIFELMFVLRGSIGRNKFGLLHEGLFTKARAGTKVLVETYHNVICAALDFVCDAQVLPDQDPIPTEARLAFFNETRHSYGRTALLLSGGAALGFYHVGVVRTLMENRLMPRVIGGSSAGSIVCAMIGTRTDEECTNDLFQVKGTVAPGHSGNLELSFFRPYTNRLEETTQIKKKKTKDNHSTVTTSKHNAATWLDFYYNTAGAFHDMKLTLIGFMPLTLRRMTAFLYDVLSGSRRASDVFKKDTDYFRECVRANVGNFTFQEAFDRTGRILNIVVTPMNSSDPPRLLNYLTAPHVMVWSAAVASSSLPGVFEANRLVVKEADGWERYESGGQQAFSDGSMEQDLPTQQLSEMFNVNHFIISQANPHAVMFASYNHKAGVWTNPLVGVLESILRFLRDQVRSWLLHLVDCVGARRIAPLFETSRGIGASFFTQEYEGRSIDISLIPWLGHRSLLSAILHIIYNPCEAEFREWIQASARETWKHIPAIKSHISEEVTLDRCVQRLRKRMLKESWEKRQEEHAQRSTLTERVPSFFNSPSLLNLGGLNVSDQQTIETIRPSRSNPRNHHSNGGGDERSTTPDQIVNNIDIGTGWGGMGLRGNRSSGNLHRTLSDGSGLFYEDAEENALKQQHSGEDAGSNQESKDMPKRKSKERMRSGSEGNFNKPAGEYIKTSTMASFYYRQNPSFDNLAQTTSNPHMGDDTSSSSSRNGTIGKLTGGHHQRKRSKSHADLYTSNSN</sequence>
<dbReference type="Proteomes" id="UP000198406">
    <property type="component" value="Unassembled WGS sequence"/>
</dbReference>
<dbReference type="GO" id="GO:0004771">
    <property type="term" value="F:sterol ester esterase activity"/>
    <property type="evidence" value="ECO:0007669"/>
    <property type="project" value="UniProtKB-EC"/>
</dbReference>
<feature type="active site" description="Proton acceptor" evidence="4">
    <location>
        <position position="486"/>
    </location>
</feature>
<dbReference type="PANTHER" id="PTHR14226:SF10">
    <property type="entry name" value="TRIACYLGLYCEROL LIPASE 4-RELATED"/>
    <property type="match status" value="1"/>
</dbReference>
<keyword evidence="2 4" id="KW-0442">Lipid degradation</keyword>
<dbReference type="GO" id="GO:0016042">
    <property type="term" value="P:lipid catabolic process"/>
    <property type="evidence" value="ECO:0007669"/>
    <property type="project" value="UniProtKB-UniRule"/>
</dbReference>
<dbReference type="InterPro" id="IPR002641">
    <property type="entry name" value="PNPLA_dom"/>
</dbReference>
<dbReference type="EC" id="2.3.1.51" evidence="7"/>
<dbReference type="Pfam" id="PF11815">
    <property type="entry name" value="DUF3336"/>
    <property type="match status" value="1"/>
</dbReference>
<keyword evidence="3 4" id="KW-0443">Lipid metabolism</keyword>
<dbReference type="SUPFAM" id="SSF52151">
    <property type="entry name" value="FabD/lysophospholipase-like"/>
    <property type="match status" value="1"/>
</dbReference>
<evidence type="ECO:0000259" key="6">
    <source>
        <dbReference type="PROSITE" id="PS51635"/>
    </source>
</evidence>
<evidence type="ECO:0000313" key="7">
    <source>
        <dbReference type="EMBL" id="GAX19798.1"/>
    </source>
</evidence>
<dbReference type="GO" id="GO:0004806">
    <property type="term" value="F:triacylglycerol lipase activity"/>
    <property type="evidence" value="ECO:0007669"/>
    <property type="project" value="UniProtKB-EC"/>
</dbReference>
<feature type="domain" description="PNPLA" evidence="6">
    <location>
        <begin position="233"/>
        <end position="499"/>
    </location>
</feature>
<feature type="region of interest" description="Disordered" evidence="5">
    <location>
        <begin position="703"/>
        <end position="735"/>
    </location>
</feature>
<dbReference type="PANTHER" id="PTHR14226">
    <property type="entry name" value="NEUROPATHY TARGET ESTERASE/SWISS CHEESE D.MELANOGASTER"/>
    <property type="match status" value="1"/>
</dbReference>
<keyword evidence="7" id="KW-0808">Transferase</keyword>
<dbReference type="OrthoDB" id="10049244at2759"/>
<evidence type="ECO:0000256" key="5">
    <source>
        <dbReference type="SAM" id="MobiDB-lite"/>
    </source>
</evidence>
<evidence type="ECO:0000256" key="1">
    <source>
        <dbReference type="ARBA" id="ARBA00022801"/>
    </source>
</evidence>
<feature type="compositionally biased region" description="Polar residues" evidence="5">
    <location>
        <begin position="833"/>
        <end position="857"/>
    </location>
</feature>